<feature type="region of interest" description="Disordered" evidence="1">
    <location>
        <begin position="137"/>
        <end position="186"/>
    </location>
</feature>
<feature type="compositionally biased region" description="Pro residues" evidence="1">
    <location>
        <begin position="137"/>
        <end position="147"/>
    </location>
</feature>
<reference evidence="2" key="1">
    <citation type="submission" date="2023-03" db="EMBL/GenBank/DDBJ databases">
        <title>Massive genome expansion in bonnet fungi (Mycena s.s.) driven by repeated elements and novel gene families across ecological guilds.</title>
        <authorList>
            <consortium name="Lawrence Berkeley National Laboratory"/>
            <person name="Harder C.B."/>
            <person name="Miyauchi S."/>
            <person name="Viragh M."/>
            <person name="Kuo A."/>
            <person name="Thoen E."/>
            <person name="Andreopoulos B."/>
            <person name="Lu D."/>
            <person name="Skrede I."/>
            <person name="Drula E."/>
            <person name="Henrissat B."/>
            <person name="Morin E."/>
            <person name="Kohler A."/>
            <person name="Barry K."/>
            <person name="LaButti K."/>
            <person name="Morin E."/>
            <person name="Salamov A."/>
            <person name="Lipzen A."/>
            <person name="Mereny Z."/>
            <person name="Hegedus B."/>
            <person name="Baldrian P."/>
            <person name="Stursova M."/>
            <person name="Weitz H."/>
            <person name="Taylor A."/>
            <person name="Grigoriev I.V."/>
            <person name="Nagy L.G."/>
            <person name="Martin F."/>
            <person name="Kauserud H."/>
        </authorList>
    </citation>
    <scope>NUCLEOTIDE SEQUENCE</scope>
    <source>
        <strain evidence="2">CBHHK067</strain>
    </source>
</reference>
<comment type="caution">
    <text evidence="2">The sequence shown here is derived from an EMBL/GenBank/DDBJ whole genome shotgun (WGS) entry which is preliminary data.</text>
</comment>
<keyword evidence="3" id="KW-1185">Reference proteome</keyword>
<organism evidence="2 3">
    <name type="scientific">Mycena rosella</name>
    <name type="common">Pink bonnet</name>
    <name type="synonym">Agaricus rosellus</name>
    <dbReference type="NCBI Taxonomy" id="1033263"/>
    <lineage>
        <taxon>Eukaryota</taxon>
        <taxon>Fungi</taxon>
        <taxon>Dikarya</taxon>
        <taxon>Basidiomycota</taxon>
        <taxon>Agaricomycotina</taxon>
        <taxon>Agaricomycetes</taxon>
        <taxon>Agaricomycetidae</taxon>
        <taxon>Agaricales</taxon>
        <taxon>Marasmiineae</taxon>
        <taxon>Mycenaceae</taxon>
        <taxon>Mycena</taxon>
    </lineage>
</organism>
<name>A0AAD7D9N2_MYCRO</name>
<protein>
    <submittedName>
        <fullName evidence="2">Uncharacterized protein</fullName>
    </submittedName>
</protein>
<evidence type="ECO:0000313" key="3">
    <source>
        <dbReference type="Proteomes" id="UP001221757"/>
    </source>
</evidence>
<gene>
    <name evidence="2" type="ORF">B0H17DRAFT_1137229</name>
</gene>
<dbReference type="Proteomes" id="UP001221757">
    <property type="component" value="Unassembled WGS sequence"/>
</dbReference>
<accession>A0AAD7D9N2</accession>
<evidence type="ECO:0000256" key="1">
    <source>
        <dbReference type="SAM" id="MobiDB-lite"/>
    </source>
</evidence>
<feature type="compositionally biased region" description="Acidic residues" evidence="1">
    <location>
        <begin position="165"/>
        <end position="178"/>
    </location>
</feature>
<evidence type="ECO:0000313" key="2">
    <source>
        <dbReference type="EMBL" id="KAJ7686034.1"/>
    </source>
</evidence>
<dbReference type="AlphaFoldDB" id="A0AAD7D9N2"/>
<proteinExistence type="predicted"/>
<dbReference type="EMBL" id="JARKIE010000100">
    <property type="protein sequence ID" value="KAJ7686034.1"/>
    <property type="molecule type" value="Genomic_DNA"/>
</dbReference>
<sequence length="301" mass="33557">MLLKRAQIPSLLLQLQFSMPACQKIHHGMLLPSAHCKGRPVGQPVSVYLWKQEVAQGILVTQPHQFPIMAGSGNQGRVMISVSTTRTRALIEINNVLAPKYILTHHRKTLEELKGHNVSFLAVVNLSSLKTRSLEPAPPVLSGPPQLPGDVALIRPPSTSSEQSAAEDDNGSDSDNSDVPDQASPNVQMDHYNGEFLLRCFYIRTSGSGITSLLASIPSFWTKFLKTKSKTDLVANLDERLYVPHKDSEEKHILHDHFAAAFSDTMLVPDKGDKQCLVDYFTKKGTTWEAEHYKRPDWVWK</sequence>